<name>A0A1U7NZY4_9DEIO</name>
<keyword evidence="2" id="KW-1185">Reference proteome</keyword>
<accession>A0A1U7NZY4</accession>
<dbReference type="RefSeq" id="WP_083653313.1">
    <property type="nucleotide sequence ID" value="NZ_MSTI01000066.1"/>
</dbReference>
<dbReference type="STRING" id="249408.BOO71_0005584"/>
<dbReference type="AlphaFoldDB" id="A0A1U7NZY4"/>
<reference evidence="1 2" key="1">
    <citation type="submission" date="2017-01" db="EMBL/GenBank/DDBJ databases">
        <title>Genome Analysis of Deinococcus marmoris KOPRI26562.</title>
        <authorList>
            <person name="Kim J.H."/>
            <person name="Oh H.-M."/>
        </authorList>
    </citation>
    <scope>NUCLEOTIDE SEQUENCE [LARGE SCALE GENOMIC DNA]</scope>
    <source>
        <strain evidence="1 2">KOPRI26562</strain>
    </source>
</reference>
<protein>
    <submittedName>
        <fullName evidence="1">Uncharacterized protein</fullName>
    </submittedName>
</protein>
<dbReference type="OrthoDB" id="9255658at2"/>
<comment type="caution">
    <text evidence="1">The sequence shown here is derived from an EMBL/GenBank/DDBJ whole genome shotgun (WGS) entry which is preliminary data.</text>
</comment>
<gene>
    <name evidence="1" type="ORF">BOO71_0005584</name>
</gene>
<proteinExistence type="predicted"/>
<dbReference type="Proteomes" id="UP000186607">
    <property type="component" value="Unassembled WGS sequence"/>
</dbReference>
<evidence type="ECO:0000313" key="2">
    <source>
        <dbReference type="Proteomes" id="UP000186607"/>
    </source>
</evidence>
<evidence type="ECO:0000313" key="1">
    <source>
        <dbReference type="EMBL" id="OLV18481.1"/>
    </source>
</evidence>
<organism evidence="1 2">
    <name type="scientific">Deinococcus marmoris</name>
    <dbReference type="NCBI Taxonomy" id="249408"/>
    <lineage>
        <taxon>Bacteria</taxon>
        <taxon>Thermotogati</taxon>
        <taxon>Deinococcota</taxon>
        <taxon>Deinococci</taxon>
        <taxon>Deinococcales</taxon>
        <taxon>Deinococcaceae</taxon>
        <taxon>Deinococcus</taxon>
    </lineage>
</organism>
<sequence length="125" mass="13660">MNQDRPVIVCLCGSVRFLDGFDAASLAETLAGRIVLSVGSHLRPDSDIFAGLTAAKKQAVLESLAELHRRKIALANEILVINVGGHVGDSTRSEIDYARTQGKRVRWLEPRKKRGAESRSLRALP</sequence>
<dbReference type="EMBL" id="MSTI01000066">
    <property type="protein sequence ID" value="OLV18481.1"/>
    <property type="molecule type" value="Genomic_DNA"/>
</dbReference>